<dbReference type="KEGG" id="adv:DJ533_14825"/>
<dbReference type="RefSeq" id="WP_148245842.1">
    <property type="nucleotide sequence ID" value="NZ_CP029397.2"/>
</dbReference>
<dbReference type="OrthoDB" id="6687587at2"/>
<keyword evidence="1" id="KW-0812">Transmembrane</keyword>
<evidence type="ECO:0000313" key="2">
    <source>
        <dbReference type="EMBL" id="AWL29745.2"/>
    </source>
</evidence>
<dbReference type="Proteomes" id="UP000245977">
    <property type="component" value="Chromosome"/>
</dbReference>
<sequence length="249" mass="28379">MNKIELEIQRLSNMIQFGVGQQSLGLDLDLLTDKMTGYIPRGADAPTFATRKNMISAQIFMKCIQFFFTALIAILLALVFIWLSWGQLQKQIFEPLFLGVALLSILITIFCLFKFKHYFQIFNAIRQVTQIQADPERRSSHVDENALAQQFAPERRKTRFIGIFMSLLSGGFLAYIWIAPPQSLIKLAFVLPLMLMLGLGIIIHPISKAESLYLYGSTQLSWKYFPTALKICTILGVVLCLLMLAWFEI</sequence>
<organism evidence="2 3">
    <name type="scientific">Acinetobacter defluvii</name>
    <dbReference type="NCBI Taxonomy" id="1871111"/>
    <lineage>
        <taxon>Bacteria</taxon>
        <taxon>Pseudomonadati</taxon>
        <taxon>Pseudomonadota</taxon>
        <taxon>Gammaproteobacteria</taxon>
        <taxon>Moraxellales</taxon>
        <taxon>Moraxellaceae</taxon>
        <taxon>Acinetobacter</taxon>
    </lineage>
</organism>
<feature type="transmembrane region" description="Helical" evidence="1">
    <location>
        <begin position="95"/>
        <end position="113"/>
    </location>
</feature>
<keyword evidence="1" id="KW-1133">Transmembrane helix</keyword>
<feature type="transmembrane region" description="Helical" evidence="1">
    <location>
        <begin position="59"/>
        <end position="83"/>
    </location>
</feature>
<dbReference type="EMBL" id="CP029397">
    <property type="protein sequence ID" value="AWL29745.2"/>
    <property type="molecule type" value="Genomic_DNA"/>
</dbReference>
<dbReference type="AlphaFoldDB" id="A0A2S2FG27"/>
<keyword evidence="3" id="KW-1185">Reference proteome</keyword>
<reference evidence="2" key="1">
    <citation type="submission" date="2019-08" db="EMBL/GenBank/DDBJ databases">
        <title>The complete genome of Acinetobacter defluvii strain WCHAD010030.</title>
        <authorList>
            <person name="Hu Y."/>
            <person name="Qin J."/>
            <person name="Feng Y."/>
            <person name="Zong Z."/>
        </authorList>
    </citation>
    <scope>NUCLEOTIDE SEQUENCE</scope>
    <source>
        <strain evidence="2">WCHA30</strain>
    </source>
</reference>
<accession>A0A2S2FG27</accession>
<evidence type="ECO:0000313" key="3">
    <source>
        <dbReference type="Proteomes" id="UP000245977"/>
    </source>
</evidence>
<name>A0A2S2FG27_9GAMM</name>
<proteinExistence type="predicted"/>
<feature type="transmembrane region" description="Helical" evidence="1">
    <location>
        <begin position="227"/>
        <end position="247"/>
    </location>
</feature>
<evidence type="ECO:0000256" key="1">
    <source>
        <dbReference type="SAM" id="Phobius"/>
    </source>
</evidence>
<protein>
    <submittedName>
        <fullName evidence="2">Uncharacterized protein</fullName>
    </submittedName>
</protein>
<feature type="transmembrane region" description="Helical" evidence="1">
    <location>
        <begin position="184"/>
        <end position="206"/>
    </location>
</feature>
<feature type="transmembrane region" description="Helical" evidence="1">
    <location>
        <begin position="160"/>
        <end position="178"/>
    </location>
</feature>
<keyword evidence="1" id="KW-0472">Membrane</keyword>
<gene>
    <name evidence="2" type="ORF">DJ533_14825</name>
</gene>